<comment type="catalytic activity">
    <reaction evidence="11">
        <text>ATP + H2O = ADP + phosphate + H(+)</text>
        <dbReference type="Rhea" id="RHEA:13065"/>
        <dbReference type="ChEBI" id="CHEBI:15377"/>
        <dbReference type="ChEBI" id="CHEBI:15378"/>
        <dbReference type="ChEBI" id="CHEBI:30616"/>
        <dbReference type="ChEBI" id="CHEBI:43474"/>
        <dbReference type="ChEBI" id="CHEBI:456216"/>
    </reaction>
</comment>
<evidence type="ECO:0000256" key="11">
    <source>
        <dbReference type="ARBA" id="ARBA00049360"/>
    </source>
</evidence>
<dbReference type="InterPro" id="IPR015415">
    <property type="entry name" value="Spast_Vps4_C"/>
</dbReference>
<dbReference type="PROSITE" id="PS00674">
    <property type="entry name" value="AAA"/>
    <property type="match status" value="1"/>
</dbReference>
<organism evidence="15 16">
    <name type="scientific">Hydra vulgaris</name>
    <name type="common">Hydra</name>
    <name type="synonym">Hydra attenuata</name>
    <dbReference type="NCBI Taxonomy" id="6087"/>
    <lineage>
        <taxon>Eukaryota</taxon>
        <taxon>Metazoa</taxon>
        <taxon>Cnidaria</taxon>
        <taxon>Hydrozoa</taxon>
        <taxon>Hydroidolina</taxon>
        <taxon>Anthoathecata</taxon>
        <taxon>Aplanulata</taxon>
        <taxon>Hydridae</taxon>
        <taxon>Hydra</taxon>
    </lineage>
</organism>
<dbReference type="InterPro" id="IPR003960">
    <property type="entry name" value="ATPase_AAA_CS"/>
</dbReference>
<feature type="domain" description="AAA+ ATPase" evidence="14">
    <location>
        <begin position="431"/>
        <end position="567"/>
    </location>
</feature>
<comment type="similarity">
    <text evidence="3 12">Belongs to the AAA ATPase family.</text>
</comment>
<dbReference type="Pfam" id="PF09336">
    <property type="entry name" value="Vps4_C"/>
    <property type="match status" value="1"/>
</dbReference>
<dbReference type="Proteomes" id="UP001652625">
    <property type="component" value="Chromosome 03"/>
</dbReference>
<evidence type="ECO:0000256" key="4">
    <source>
        <dbReference type="ARBA" id="ARBA00022723"/>
    </source>
</evidence>
<dbReference type="InterPro" id="IPR027417">
    <property type="entry name" value="P-loop_NTPase"/>
</dbReference>
<evidence type="ECO:0000256" key="12">
    <source>
        <dbReference type="RuleBase" id="RU003651"/>
    </source>
</evidence>
<evidence type="ECO:0000256" key="13">
    <source>
        <dbReference type="SAM" id="MobiDB-lite"/>
    </source>
</evidence>
<evidence type="ECO:0000256" key="7">
    <source>
        <dbReference type="ARBA" id="ARBA00022840"/>
    </source>
</evidence>
<dbReference type="PANTHER" id="PTHR23074">
    <property type="entry name" value="AAA DOMAIN-CONTAINING"/>
    <property type="match status" value="1"/>
</dbReference>
<dbReference type="InterPro" id="IPR050304">
    <property type="entry name" value="MT-severing_AAA_ATPase"/>
</dbReference>
<dbReference type="SUPFAM" id="SSF52540">
    <property type="entry name" value="P-loop containing nucleoside triphosphate hydrolases"/>
    <property type="match status" value="1"/>
</dbReference>
<gene>
    <name evidence="16" type="primary">LOC100212287</name>
</gene>
<dbReference type="Pfam" id="PF00004">
    <property type="entry name" value="AAA"/>
    <property type="match status" value="1"/>
</dbReference>
<keyword evidence="9" id="KW-0539">Nucleus</keyword>
<dbReference type="Pfam" id="PF17862">
    <property type="entry name" value="AAA_lid_3"/>
    <property type="match status" value="1"/>
</dbReference>
<keyword evidence="15" id="KW-1185">Reference proteome</keyword>
<dbReference type="PANTHER" id="PTHR23074:SF17">
    <property type="entry name" value="FIDGETIN-LIKE PROTEIN 1"/>
    <property type="match status" value="1"/>
</dbReference>
<evidence type="ECO:0000256" key="6">
    <source>
        <dbReference type="ARBA" id="ARBA00022801"/>
    </source>
</evidence>
<dbReference type="InterPro" id="IPR003593">
    <property type="entry name" value="AAA+_ATPase"/>
</dbReference>
<keyword evidence="7 12" id="KW-0067">ATP-binding</keyword>
<evidence type="ECO:0000256" key="1">
    <source>
        <dbReference type="ARBA" id="ARBA00001946"/>
    </source>
</evidence>
<keyword evidence="5 12" id="KW-0547">Nucleotide-binding</keyword>
<comment type="subcellular location">
    <subcellularLocation>
        <location evidence="2">Nucleus</location>
    </subcellularLocation>
</comment>
<evidence type="ECO:0000256" key="8">
    <source>
        <dbReference type="ARBA" id="ARBA00022842"/>
    </source>
</evidence>
<keyword evidence="4" id="KW-0479">Metal-binding</keyword>
<feature type="compositionally biased region" description="Basic and acidic residues" evidence="13">
    <location>
        <begin position="280"/>
        <end position="291"/>
    </location>
</feature>
<evidence type="ECO:0000256" key="2">
    <source>
        <dbReference type="ARBA" id="ARBA00004123"/>
    </source>
</evidence>
<dbReference type="InterPro" id="IPR041569">
    <property type="entry name" value="AAA_lid_3"/>
</dbReference>
<name>A0ABM4BKK6_HYDVU</name>
<feature type="region of interest" description="Disordered" evidence="13">
    <location>
        <begin position="265"/>
        <end position="302"/>
    </location>
</feature>
<dbReference type="Gene3D" id="1.10.8.60">
    <property type="match status" value="1"/>
</dbReference>
<dbReference type="RefSeq" id="XP_065649584.1">
    <property type="nucleotide sequence ID" value="XM_065793512.1"/>
</dbReference>
<keyword evidence="8" id="KW-0460">Magnesium</keyword>
<dbReference type="CDD" id="cd19525">
    <property type="entry name" value="RecA-like_Figl-1"/>
    <property type="match status" value="1"/>
</dbReference>
<reference evidence="16" key="1">
    <citation type="submission" date="2025-08" db="UniProtKB">
        <authorList>
            <consortium name="RefSeq"/>
        </authorList>
    </citation>
    <scope>IDENTIFICATION</scope>
</reference>
<evidence type="ECO:0000256" key="9">
    <source>
        <dbReference type="ARBA" id="ARBA00023242"/>
    </source>
</evidence>
<proteinExistence type="inferred from homology"/>
<feature type="region of interest" description="Disordered" evidence="13">
    <location>
        <begin position="341"/>
        <end position="360"/>
    </location>
</feature>
<evidence type="ECO:0000256" key="5">
    <source>
        <dbReference type="ARBA" id="ARBA00022741"/>
    </source>
</evidence>
<accession>A0ABM4BKK6</accession>
<protein>
    <recommendedName>
        <fullName evidence="10">Fidgetin-like protein 1</fullName>
    </recommendedName>
</protein>
<evidence type="ECO:0000256" key="10">
    <source>
        <dbReference type="ARBA" id="ARBA00035694"/>
    </source>
</evidence>
<dbReference type="Gene3D" id="3.40.50.300">
    <property type="entry name" value="P-loop containing nucleotide triphosphate hydrolases"/>
    <property type="match status" value="1"/>
</dbReference>
<evidence type="ECO:0000256" key="3">
    <source>
        <dbReference type="ARBA" id="ARBA00006914"/>
    </source>
</evidence>
<keyword evidence="6" id="KW-0378">Hydrolase</keyword>
<evidence type="ECO:0000313" key="15">
    <source>
        <dbReference type="Proteomes" id="UP001652625"/>
    </source>
</evidence>
<sequence length="673" mass="75750">MASHIESLLSNFWSSLKFSAESASGREKADQLRLLMTFTNELFKSNRLSNGVFNEINSKLAHDYFEVVDTMTEDKGLNNYGDMINVLISGKRNDSKDWKVEATDLQKLCHDKMLKKSEPVQMRINLSKRTKVCQSGIGHIGLNANNISSNGTNNINNYKTNITNNNNQTSFKTNTSLSSNGSLDTKLGPCNISSSDITAVSAKLRPYQQSCSTTVNTKPNDLSCYENNKPLKNKQITIYKSGKHKSFDEQDESSKPFHKKTFYSPKTKNVMHNGNNFIENPKESRRERSSLPEENESQVNPFRTARDQLFLDQQKSDNVQSSSIGYGNSKKCLGTRRSANSRFVPPINQDQEKNNYSSTKETHLDPKYEMCDWLKNIDPKIIELIENEIMDHGQEVHWEDIAGLEFAKATIQEIVIWPMLRPDIFTGLRGPPKGLLLFGPPGTGKTLIGKCIASQSNATFFSISASSLTSKWVGEGEKMVRALFGVARVHQPAVIFIDEIDSLLTRRSDGEHESSRRIKTEFLVQLDGTTCSNNDRILVVGATNRPQELDEAARRRLVKRLYIPLPEGCARQQIVENLMNNHAHQLTSSDYDLIREKTNGFSGADMANLCREAALGPIRIIRDIRSINANEVRPINIDDFESALKQIRPSVSINDLQVYVDWNRLYGCGTSVT</sequence>
<dbReference type="GeneID" id="100212287"/>
<dbReference type="InterPro" id="IPR003959">
    <property type="entry name" value="ATPase_AAA_core"/>
</dbReference>
<dbReference type="SMART" id="SM00382">
    <property type="entry name" value="AAA"/>
    <property type="match status" value="1"/>
</dbReference>
<evidence type="ECO:0000259" key="14">
    <source>
        <dbReference type="SMART" id="SM00382"/>
    </source>
</evidence>
<evidence type="ECO:0000313" key="16">
    <source>
        <dbReference type="RefSeq" id="XP_065649584.1"/>
    </source>
</evidence>
<feature type="compositionally biased region" description="Polar residues" evidence="13">
    <location>
        <begin position="265"/>
        <end position="278"/>
    </location>
</feature>
<comment type="cofactor">
    <cofactor evidence="1">
        <name>Mg(2+)</name>
        <dbReference type="ChEBI" id="CHEBI:18420"/>
    </cofactor>
</comment>
<dbReference type="InterPro" id="IPR047858">
    <property type="entry name" value="FIGNL1_ATPase"/>
</dbReference>